<evidence type="ECO:0000313" key="3">
    <source>
        <dbReference type="Proteomes" id="UP000229897"/>
    </source>
</evidence>
<name>A0A2D2DN29_9BURK</name>
<dbReference type="KEGG" id="mass:CR152_19070"/>
<dbReference type="OrthoDB" id="7597062at2"/>
<accession>A0A2D2DN29</accession>
<evidence type="ECO:0000313" key="2">
    <source>
        <dbReference type="EMBL" id="ATQ76395.1"/>
    </source>
</evidence>
<keyword evidence="1" id="KW-0472">Membrane</keyword>
<reference evidence="2" key="1">
    <citation type="submission" date="2017-10" db="EMBL/GenBank/DDBJ databases">
        <title>Massilia psychrophilum sp. nov., a novel purple-pigmented bacterium isolated from Tianshan glacier, Xinjiang Municipality, China.</title>
        <authorList>
            <person name="Wang H."/>
        </authorList>
    </citation>
    <scope>NUCLEOTIDE SEQUENCE [LARGE SCALE GENOMIC DNA]</scope>
    <source>
        <strain evidence="2">B2</strain>
    </source>
</reference>
<dbReference type="Proteomes" id="UP000229897">
    <property type="component" value="Chromosome"/>
</dbReference>
<keyword evidence="3" id="KW-1185">Reference proteome</keyword>
<organism evidence="2 3">
    <name type="scientific">Massilia violaceinigra</name>
    <dbReference type="NCBI Taxonomy" id="2045208"/>
    <lineage>
        <taxon>Bacteria</taxon>
        <taxon>Pseudomonadati</taxon>
        <taxon>Pseudomonadota</taxon>
        <taxon>Betaproteobacteria</taxon>
        <taxon>Burkholderiales</taxon>
        <taxon>Oxalobacteraceae</taxon>
        <taxon>Telluria group</taxon>
        <taxon>Massilia</taxon>
    </lineage>
</organism>
<protein>
    <recommendedName>
        <fullName evidence="4">DUF3649 domain-containing protein</fullName>
    </recommendedName>
</protein>
<feature type="transmembrane region" description="Helical" evidence="1">
    <location>
        <begin position="61"/>
        <end position="80"/>
    </location>
</feature>
<keyword evidence="1" id="KW-0812">Transmembrane</keyword>
<dbReference type="RefSeq" id="WP_099877201.1">
    <property type="nucleotide sequence ID" value="NZ_CP024608.1"/>
</dbReference>
<proteinExistence type="predicted"/>
<keyword evidence="1" id="KW-1133">Transmembrane helix</keyword>
<dbReference type="EMBL" id="CP024608">
    <property type="protein sequence ID" value="ATQ76395.1"/>
    <property type="molecule type" value="Genomic_DNA"/>
</dbReference>
<gene>
    <name evidence="2" type="ORF">CR152_19070</name>
</gene>
<evidence type="ECO:0008006" key="4">
    <source>
        <dbReference type="Google" id="ProtNLM"/>
    </source>
</evidence>
<feature type="transmembrane region" description="Helical" evidence="1">
    <location>
        <begin position="34"/>
        <end position="55"/>
    </location>
</feature>
<sequence length="83" mass="9485">MTCRILVSFFGSLVLAVGFGLAWALLFPSTRTNNIFFGGMLMPVAWVLAMLWLWFSSWKQLWLRLLPAAMLLYSAVFLGYRFG</sequence>
<dbReference type="AlphaFoldDB" id="A0A2D2DN29"/>
<feature type="transmembrane region" description="Helical" evidence="1">
    <location>
        <begin position="6"/>
        <end position="27"/>
    </location>
</feature>
<evidence type="ECO:0000256" key="1">
    <source>
        <dbReference type="SAM" id="Phobius"/>
    </source>
</evidence>